<evidence type="ECO:0000256" key="2">
    <source>
        <dbReference type="ARBA" id="ARBA00023125"/>
    </source>
</evidence>
<dbReference type="PRINTS" id="PR00038">
    <property type="entry name" value="HTHLUXR"/>
</dbReference>
<dbReference type="SUPFAM" id="SSF52172">
    <property type="entry name" value="CheY-like"/>
    <property type="match status" value="1"/>
</dbReference>
<dbReference type="EMBL" id="JBIPKE010000020">
    <property type="protein sequence ID" value="MFH6985676.1"/>
    <property type="molecule type" value="Genomic_DNA"/>
</dbReference>
<feature type="modified residue" description="4-aspartylphosphate" evidence="3">
    <location>
        <position position="54"/>
    </location>
</feature>
<dbReference type="InterPro" id="IPR000792">
    <property type="entry name" value="Tscrpt_reg_LuxR_C"/>
</dbReference>
<dbReference type="SMART" id="SM00448">
    <property type="entry name" value="REC"/>
    <property type="match status" value="1"/>
</dbReference>
<evidence type="ECO:0000313" key="7">
    <source>
        <dbReference type="EMBL" id="MFH6985676.1"/>
    </source>
</evidence>
<evidence type="ECO:0000313" key="8">
    <source>
        <dbReference type="Proteomes" id="UP001610063"/>
    </source>
</evidence>
<feature type="compositionally biased region" description="Polar residues" evidence="4">
    <location>
        <begin position="148"/>
        <end position="158"/>
    </location>
</feature>
<dbReference type="PROSITE" id="PS50043">
    <property type="entry name" value="HTH_LUXR_2"/>
    <property type="match status" value="1"/>
</dbReference>
<dbReference type="Gene3D" id="3.40.50.2300">
    <property type="match status" value="1"/>
</dbReference>
<name>A0ABW7NDK7_9BACT</name>
<accession>A0ABW7NDK7</accession>
<keyword evidence="2" id="KW-0238">DNA-binding</keyword>
<feature type="domain" description="Response regulatory" evidence="6">
    <location>
        <begin position="3"/>
        <end position="119"/>
    </location>
</feature>
<feature type="domain" description="HTH luxR-type" evidence="5">
    <location>
        <begin position="153"/>
        <end position="218"/>
    </location>
</feature>
<dbReference type="RefSeq" id="WP_395419083.1">
    <property type="nucleotide sequence ID" value="NZ_JBIPKE010000020.1"/>
</dbReference>
<dbReference type="PANTHER" id="PTHR43214:SF43">
    <property type="entry name" value="TWO-COMPONENT RESPONSE REGULATOR"/>
    <property type="match status" value="1"/>
</dbReference>
<evidence type="ECO:0000259" key="5">
    <source>
        <dbReference type="PROSITE" id="PS50043"/>
    </source>
</evidence>
<dbReference type="InterPro" id="IPR039420">
    <property type="entry name" value="WalR-like"/>
</dbReference>
<evidence type="ECO:0000259" key="6">
    <source>
        <dbReference type="PROSITE" id="PS50110"/>
    </source>
</evidence>
<evidence type="ECO:0000256" key="4">
    <source>
        <dbReference type="SAM" id="MobiDB-lite"/>
    </source>
</evidence>
<dbReference type="InterPro" id="IPR001789">
    <property type="entry name" value="Sig_transdc_resp-reg_receiver"/>
</dbReference>
<dbReference type="Pfam" id="PF00072">
    <property type="entry name" value="Response_reg"/>
    <property type="match status" value="1"/>
</dbReference>
<sequence>MIKVALADDHEIVRHGIKMVLEDDPEIQVIWEASDGQEAVEKMDSDAPDVLVVDIRMPLMTGLEVTHQLKKSNKEVKIIVLTMHDDSEYIVKALEYGADGYLLKDTNKAEFNKAVHMVNNGQKYFSGDISTTIVDFYRNGGPRPGTGSEPSGSNSEDYQLTKREKQILKLIYEGVSNKDVAETLGKSVRTIETHRFNIMKKLEVNNITELLKKVEREGLDKML</sequence>
<dbReference type="CDD" id="cd17535">
    <property type="entry name" value="REC_NarL-like"/>
    <property type="match status" value="1"/>
</dbReference>
<dbReference type="Proteomes" id="UP001610063">
    <property type="component" value="Unassembled WGS sequence"/>
</dbReference>
<protein>
    <submittedName>
        <fullName evidence="7">Response regulator</fullName>
    </submittedName>
</protein>
<proteinExistence type="predicted"/>
<organism evidence="7 8">
    <name type="scientific">Marinoscillum luteum</name>
    <dbReference type="NCBI Taxonomy" id="861051"/>
    <lineage>
        <taxon>Bacteria</taxon>
        <taxon>Pseudomonadati</taxon>
        <taxon>Bacteroidota</taxon>
        <taxon>Cytophagia</taxon>
        <taxon>Cytophagales</taxon>
        <taxon>Reichenbachiellaceae</taxon>
        <taxon>Marinoscillum</taxon>
    </lineage>
</organism>
<keyword evidence="8" id="KW-1185">Reference proteome</keyword>
<keyword evidence="1 3" id="KW-0597">Phosphoprotein</keyword>
<dbReference type="PANTHER" id="PTHR43214">
    <property type="entry name" value="TWO-COMPONENT RESPONSE REGULATOR"/>
    <property type="match status" value="1"/>
</dbReference>
<dbReference type="PROSITE" id="PS50110">
    <property type="entry name" value="RESPONSE_REGULATORY"/>
    <property type="match status" value="1"/>
</dbReference>
<dbReference type="InterPro" id="IPR011006">
    <property type="entry name" value="CheY-like_superfamily"/>
</dbReference>
<dbReference type="SUPFAM" id="SSF46894">
    <property type="entry name" value="C-terminal effector domain of the bipartite response regulators"/>
    <property type="match status" value="1"/>
</dbReference>
<dbReference type="SMART" id="SM00421">
    <property type="entry name" value="HTH_LUXR"/>
    <property type="match status" value="1"/>
</dbReference>
<evidence type="ECO:0000256" key="1">
    <source>
        <dbReference type="ARBA" id="ARBA00022553"/>
    </source>
</evidence>
<dbReference type="CDD" id="cd06170">
    <property type="entry name" value="LuxR_C_like"/>
    <property type="match status" value="1"/>
</dbReference>
<reference evidence="7 8" key="1">
    <citation type="journal article" date="2013" name="Int. J. Syst. Evol. Microbiol.">
        <title>Marinoscillum luteum sp. nov., isolated from marine sediment.</title>
        <authorList>
            <person name="Cha I.T."/>
            <person name="Park S.J."/>
            <person name="Kim S.J."/>
            <person name="Kim J.G."/>
            <person name="Jung M.Y."/>
            <person name="Shin K.S."/>
            <person name="Kwon K.K."/>
            <person name="Yang S.H."/>
            <person name="Seo Y.S."/>
            <person name="Rhee S.K."/>
        </authorList>
    </citation>
    <scope>NUCLEOTIDE SEQUENCE [LARGE SCALE GENOMIC DNA]</scope>
    <source>
        <strain evidence="7 8">KCTC 23939</strain>
    </source>
</reference>
<gene>
    <name evidence="7" type="ORF">ACHKAR_19645</name>
</gene>
<dbReference type="InterPro" id="IPR058245">
    <property type="entry name" value="NreC/VraR/RcsB-like_REC"/>
</dbReference>
<evidence type="ECO:0000256" key="3">
    <source>
        <dbReference type="PROSITE-ProRule" id="PRU00169"/>
    </source>
</evidence>
<feature type="region of interest" description="Disordered" evidence="4">
    <location>
        <begin position="139"/>
        <end position="158"/>
    </location>
</feature>
<dbReference type="InterPro" id="IPR016032">
    <property type="entry name" value="Sig_transdc_resp-reg_C-effctor"/>
</dbReference>
<dbReference type="Pfam" id="PF00196">
    <property type="entry name" value="GerE"/>
    <property type="match status" value="1"/>
</dbReference>
<comment type="caution">
    <text evidence="7">The sequence shown here is derived from an EMBL/GenBank/DDBJ whole genome shotgun (WGS) entry which is preliminary data.</text>
</comment>